<feature type="region of interest" description="Disordered" evidence="2">
    <location>
        <begin position="331"/>
        <end position="357"/>
    </location>
</feature>
<feature type="compositionally biased region" description="Polar residues" evidence="2">
    <location>
        <begin position="335"/>
        <end position="354"/>
    </location>
</feature>
<feature type="compositionally biased region" description="Basic and acidic residues" evidence="2">
    <location>
        <begin position="1167"/>
        <end position="1191"/>
    </location>
</feature>
<dbReference type="Gene3D" id="2.180.10.10">
    <property type="entry name" value="RHS repeat-associated core"/>
    <property type="match status" value="2"/>
</dbReference>
<dbReference type="NCBIfam" id="TIGR01643">
    <property type="entry name" value="YD_repeat_2x"/>
    <property type="match status" value="3"/>
</dbReference>
<evidence type="ECO:0000313" key="5">
    <source>
        <dbReference type="Proteomes" id="UP000198953"/>
    </source>
</evidence>
<feature type="compositionally biased region" description="Basic residues" evidence="2">
    <location>
        <begin position="2002"/>
        <end position="2016"/>
    </location>
</feature>
<dbReference type="OrthoDB" id="291011at2"/>
<feature type="region of interest" description="Disordered" evidence="2">
    <location>
        <begin position="88"/>
        <end position="132"/>
    </location>
</feature>
<name>A0A1H8FX31_9ACTN</name>
<evidence type="ECO:0000256" key="1">
    <source>
        <dbReference type="ARBA" id="ARBA00022737"/>
    </source>
</evidence>
<feature type="compositionally biased region" description="Basic and acidic residues" evidence="2">
    <location>
        <begin position="10"/>
        <end position="42"/>
    </location>
</feature>
<evidence type="ECO:0000313" key="4">
    <source>
        <dbReference type="EMBL" id="SEN36090.1"/>
    </source>
</evidence>
<keyword evidence="1" id="KW-0677">Repeat</keyword>
<keyword evidence="5" id="KW-1185">Reference proteome</keyword>
<dbReference type="STRING" id="46177.SAMN05660976_07383"/>
<accession>A0A1H8FX31</accession>
<protein>
    <submittedName>
        <fullName evidence="4">RHS repeat-associated core domain-containing protein</fullName>
    </submittedName>
</protein>
<evidence type="ECO:0000259" key="3">
    <source>
        <dbReference type="Pfam" id="PF25023"/>
    </source>
</evidence>
<gene>
    <name evidence="4" type="ORF">SAMN05660976_07383</name>
</gene>
<feature type="domain" description="Teneurin-like YD-shell" evidence="3">
    <location>
        <begin position="1610"/>
        <end position="1854"/>
    </location>
</feature>
<reference evidence="4 5" key="1">
    <citation type="submission" date="2016-10" db="EMBL/GenBank/DDBJ databases">
        <authorList>
            <person name="de Groot N.N."/>
        </authorList>
    </citation>
    <scope>NUCLEOTIDE SEQUENCE [LARGE SCALE GENOMIC DNA]</scope>
    <source>
        <strain evidence="4 5">DSM 43357</strain>
    </source>
</reference>
<evidence type="ECO:0000256" key="2">
    <source>
        <dbReference type="SAM" id="MobiDB-lite"/>
    </source>
</evidence>
<organism evidence="4 5">
    <name type="scientific">Nonomuraea pusilla</name>
    <dbReference type="NCBI Taxonomy" id="46177"/>
    <lineage>
        <taxon>Bacteria</taxon>
        <taxon>Bacillati</taxon>
        <taxon>Actinomycetota</taxon>
        <taxon>Actinomycetes</taxon>
        <taxon>Streptosporangiales</taxon>
        <taxon>Streptosporangiaceae</taxon>
        <taxon>Nonomuraea</taxon>
    </lineage>
</organism>
<dbReference type="Pfam" id="PF05593">
    <property type="entry name" value="RHS_repeat"/>
    <property type="match status" value="1"/>
</dbReference>
<dbReference type="InterPro" id="IPR056823">
    <property type="entry name" value="TEN-like_YD-shell"/>
</dbReference>
<dbReference type="Proteomes" id="UP000198953">
    <property type="component" value="Unassembled WGS sequence"/>
</dbReference>
<dbReference type="NCBIfam" id="TIGR03696">
    <property type="entry name" value="Rhs_assc_core"/>
    <property type="match status" value="1"/>
</dbReference>
<sequence>MDLPSELDLPESRWNRFQRRGERPDGRPGEHPDECPDDDRGGPPDGPGDESASHWNRFLRPKKESPWPRRIAAVLSVLVVVPLAQAVPASAAPRSAPGVRKETPVRGGKVPVLPPQADPARKQAWTAPPAVTWPKPGTAELSAAAGAAADKAFPVRLAPRKQEQKSAAAAGPVRVELLDAAKSGLLGLAMRVTPAQQDTQASGTAPGAAQTAATRTRLQIDYSGFRYAFGGDYGARLRLVKLADCALDAAPASCPRPQPVPGTNDPKAGTLTADVEAPALYAVTAAPSGQSGDHAATSLAPVASWSVGAQSGDFTWDYELRAPPALGGDEPALSLSYSSQSVDGRTASTNNQPSWAGEGFELNPGGYVERRYKSCMIDGKKTGDLCWDQDNATLSLGDSAVELVKDATSKQWRPKRDDGTRVEHLTGAANGDNDGEHWRITTDDGTQYTFGLNRLPGWASGKPETKSVQTVPVFGNNSGEPCYSSTAANAWCQQAYRWNLDHVVDTHGNAITYWYAQEKNYYGRSMKPELGTEYVRAAYPVRIDYGYLQGELWTRSPAARVVFDVAERCVPNGAITCDPAQLTKENAASWPDVPFDQICDAGVKCTERLTPTFFTRKRLAKVTTQILDPGKTRCGQTYCAVDSWTLTHSFPATGDGLSPSLWLESVQQTGHVGGTISLPKVTFAGVQLPNRVDADEGRAPLVKWRVQGVGNGTGGELRVTYAPADCKPGELPAADRNTRRCFPQRWSPPDEPEVTDWFHKYVVAQVAEVDRVAGSPWVVTDYEYLDGAAWHYADNILVKPEHRTWAEWRGFGRVRVRQGDGQDAARTLTEFRYFRGMHGDRLADGTRRSVQVVDSEGGKLDDHDQFAGFEREEILYDGDGGPVATATVEEPWSLKTAESTQGGVTKTAHVVQPRSMVTRTALAGGSWRRTGEERAYDSYGLLTQVEDKGDLARTDDEQCTRYTYARNSTAWMLDYASRVQKVASACTATLAAGDVISDERVQYDGGPYGQAPTKGNVTAVQEVVSSDGAAITGSTHTYDAYGRETSETDSVGTTSTTVYAPASGAPVTEITQTNQLGHVERTLLDPAWGEPVAEIDAANRRVDMEHDALGRLVKVWQADRSKAAGQTPSTEYSYLVRNDGPSVVTTRTLRADGGYTASHELYDGLARERQTQEPAPRDDQTQDPALRDGRTVTDTFHNSLGAVAKSNTGYFATGAPSTDLLGVSDADVPTQVVSAFDGTGDVNAQILKVKGAEKWRVTAEEQGDRVHITPPPGGTATTRIGDAEDRLIELRQYKGATPTGEYESTRYTYDHAGRLSTVTDPAGNVWRHHYDLRGREIKTEDPDKGVVTTTYNDADEVVSTTDARGRTLWYVYDELGRKKELRDGSATGPLLAEWKYDALAKGHMNASIRYVGGQAYKAEINAIDAAYRPLRQTVTIPEREGKLAGSYLLNTRYTLDDQVQSVSFPAGGGLAEESVVYSYDELSQPVKVTGLSSYVTATRYSKLGETLQHELSTGGRKTWLTYTHDEGTRRLTRMRVDRDGVASPDLDLNYSYDPTGNITKIADQAGGRDTQCFTYDHLRRLTSAWTATDDCAAGSPQSDVIGGPAPYAVSYAYDATGNRTKETKHAWGGASESVRTFTYPAAGGKQPHALQSVGSDLFEYDEAGNTTRRKVGTSDQALVWDAEGNLESVTEGGRTTSFVYDADGDRLLRKTPADATLYIDDMELRLDYAKDAVEQTRYYTINGQPVAVRTPDNSVYFLANDHQGTAQAAVNASTGDLAVRRTTPFGEERGSPPPWWPGQRGFVGGTHDPTTGLVHLGAREYDPKNGRFLSVDPVIDEEDPQQLNAYAYANNSPVSMSDPDGQLFWIAVGIAARIAAQIIARRLAAAAARRAALAAARAAARRAAIAAARRRAAALARKKAAEAARKRAAAAARRRALAAARKRAAEKARKAAQAAARRRAAAAARREARRKAAEAAARRRAAAAARARSRRAGRLPSGTQRARPRPAARPTSHRATQRQSPPKVSRQPAQPRPNHVYRNDGSVQQTRSFTVYRDGKMYPDGPPPPNLPRPGGSGQAEKQIFKPEKIEPENTRTGTIAEAGARVTRWFDQSGLDDALGIIDIIF</sequence>
<feature type="region of interest" description="Disordered" evidence="2">
    <location>
        <begin position="1940"/>
        <end position="2093"/>
    </location>
</feature>
<dbReference type="PANTHER" id="PTHR32305:SF17">
    <property type="entry name" value="TRNA NUCLEASE WAPA"/>
    <property type="match status" value="1"/>
</dbReference>
<feature type="region of interest" description="Disordered" evidence="2">
    <location>
        <begin position="1167"/>
        <end position="1192"/>
    </location>
</feature>
<dbReference type="EMBL" id="FOBF01000025">
    <property type="protein sequence ID" value="SEN36090.1"/>
    <property type="molecule type" value="Genomic_DNA"/>
</dbReference>
<proteinExistence type="predicted"/>
<dbReference type="RefSeq" id="WP_091105086.1">
    <property type="nucleotide sequence ID" value="NZ_FOBF01000025.1"/>
</dbReference>
<dbReference type="Pfam" id="PF25023">
    <property type="entry name" value="TEN_YD-shell"/>
    <property type="match status" value="1"/>
</dbReference>
<dbReference type="InterPro" id="IPR031325">
    <property type="entry name" value="RHS_repeat"/>
</dbReference>
<feature type="compositionally biased region" description="Basic and acidic residues" evidence="2">
    <location>
        <begin position="1964"/>
        <end position="1977"/>
    </location>
</feature>
<feature type="compositionally biased region" description="Basic and acidic residues" evidence="2">
    <location>
        <begin position="2079"/>
        <end position="2090"/>
    </location>
</feature>
<feature type="region of interest" description="Disordered" evidence="2">
    <location>
        <begin position="1"/>
        <end position="63"/>
    </location>
</feature>
<dbReference type="InterPro" id="IPR022385">
    <property type="entry name" value="Rhs_assc_core"/>
</dbReference>
<feature type="compositionally biased region" description="Low complexity" evidence="2">
    <location>
        <begin position="88"/>
        <end position="97"/>
    </location>
</feature>
<dbReference type="InterPro" id="IPR006530">
    <property type="entry name" value="YD"/>
</dbReference>
<dbReference type="PANTHER" id="PTHR32305">
    <property type="match status" value="1"/>
</dbReference>
<dbReference type="InterPro" id="IPR050708">
    <property type="entry name" value="T6SS_VgrG/RHS"/>
</dbReference>